<dbReference type="Proteomes" id="UP001501866">
    <property type="component" value="Unassembled WGS sequence"/>
</dbReference>
<evidence type="ECO:0000313" key="2">
    <source>
        <dbReference type="Proteomes" id="UP001501866"/>
    </source>
</evidence>
<evidence type="ECO:0000313" key="1">
    <source>
        <dbReference type="EMBL" id="GAA3201149.1"/>
    </source>
</evidence>
<accession>A0ABP6Q289</accession>
<sequence>MRALTGLTGPVRALTGLTGPVRALTGLTGPVRALTGLTGPVRALTGLTGPVRALTHPACARVRRSCAGRAQVGRRLAESPYRSEHIQWGMMGPW</sequence>
<keyword evidence="2" id="KW-1185">Reference proteome</keyword>
<organism evidence="1 2">
    <name type="scientific">Streptomyces virens</name>
    <dbReference type="NCBI Taxonomy" id="285572"/>
    <lineage>
        <taxon>Bacteria</taxon>
        <taxon>Bacillati</taxon>
        <taxon>Actinomycetota</taxon>
        <taxon>Actinomycetes</taxon>
        <taxon>Kitasatosporales</taxon>
        <taxon>Streptomycetaceae</taxon>
        <taxon>Streptomyces</taxon>
    </lineage>
</organism>
<comment type="caution">
    <text evidence="1">The sequence shown here is derived from an EMBL/GenBank/DDBJ whole genome shotgun (WGS) entry which is preliminary data.</text>
</comment>
<proteinExistence type="predicted"/>
<reference evidence="2" key="1">
    <citation type="journal article" date="2019" name="Int. J. Syst. Evol. Microbiol.">
        <title>The Global Catalogue of Microorganisms (GCM) 10K type strain sequencing project: providing services to taxonomists for standard genome sequencing and annotation.</title>
        <authorList>
            <consortium name="The Broad Institute Genomics Platform"/>
            <consortium name="The Broad Institute Genome Sequencing Center for Infectious Disease"/>
            <person name="Wu L."/>
            <person name="Ma J."/>
        </authorList>
    </citation>
    <scope>NUCLEOTIDE SEQUENCE [LARGE SCALE GENOMIC DNA]</scope>
    <source>
        <strain evidence="2">JCM 9095</strain>
    </source>
</reference>
<gene>
    <name evidence="1" type="ORF">GCM10010451_59540</name>
</gene>
<protein>
    <submittedName>
        <fullName evidence="1">Uncharacterized protein</fullName>
    </submittedName>
</protein>
<dbReference type="EMBL" id="BAAAUH010000070">
    <property type="protein sequence ID" value="GAA3201149.1"/>
    <property type="molecule type" value="Genomic_DNA"/>
</dbReference>
<name>A0ABP6Q289_9ACTN</name>